<dbReference type="InterPro" id="IPR020845">
    <property type="entry name" value="AMP-binding_CS"/>
</dbReference>
<dbReference type="Pfam" id="PF00501">
    <property type="entry name" value="AMP-binding"/>
    <property type="match status" value="1"/>
</dbReference>
<keyword evidence="6" id="KW-1185">Reference proteome</keyword>
<name>A0ABR2JBI5_9PEZI</name>
<reference evidence="5 6" key="1">
    <citation type="journal article" date="2024" name="IMA Fungus">
        <title>Apiospora arundinis, a panoply of carbohydrate-active enzymes and secondary metabolites.</title>
        <authorList>
            <person name="Sorensen T."/>
            <person name="Petersen C."/>
            <person name="Muurmann A.T."/>
            <person name="Christiansen J.V."/>
            <person name="Brundto M.L."/>
            <person name="Overgaard C.K."/>
            <person name="Boysen A.T."/>
            <person name="Wollenberg R.D."/>
            <person name="Larsen T.O."/>
            <person name="Sorensen J.L."/>
            <person name="Nielsen K.L."/>
            <person name="Sondergaard T.E."/>
        </authorList>
    </citation>
    <scope>NUCLEOTIDE SEQUENCE [LARGE SCALE GENOMIC DNA]</scope>
    <source>
        <strain evidence="5 6">AAU 773</strain>
    </source>
</reference>
<comment type="caution">
    <text evidence="5">The sequence shown here is derived from an EMBL/GenBank/DDBJ whole genome shotgun (WGS) entry which is preliminary data.</text>
</comment>
<dbReference type="SMART" id="SM00824">
    <property type="entry name" value="PKS_TE"/>
    <property type="match status" value="1"/>
</dbReference>
<sequence>MKSLAQSLLNRFAALRPRGHGKETGGIPVKGCADGTTEKTSQRREERQPEESSYRTLQDLLRVRASSSHMRFLLCYPLGSTADSEPRKVSYATLYEEAKRNVQILEKLPNFHKHRPVLLHLEDHYDAIVWFWSVLLAGGVPVMSSPLSNVDEHRAKHLEALASLLEGPICITRESSLPLFQGGTHTLQPYTVESLQQLKAVKGGQAQARAQAVAGTVIATNGGVPDGPSSIRNSPHAATGIKSSHNTRTSYAHTSDQQEAQATAALMLTSGSTGNAKAVRLRHSQMLAAAAGKMAMRVMPAEGAFLNWIGMDHVAALVETHLTALWLNLDQVHVHAPDVVASPLLFVELLSRHRVSRTFAPNFFLAQLVTTHRDTKSDASLASSPPRATESSSSWDLSNLRALISGGEANDIATVEAATALLGRYGAPPNVIQPGFGMTETCAGSIYNTDCPARDRRASRSVASLGRCMPGCIEMRVVDEDTGARLDTNQPGYLEVRGAVVFDGYYRNPTATAEAFPSGDGWFRTGDRAVIDKHGDMSMLGRAKDVININGIKIVTADVQAAVESALQGVSGVRRVVCFASRAMGAVTEQITVAYVPRDEGTLTVADMDEIDRRVVEACMMVSLTGRVHIFMVRSASLPLLPLSTLGKISGAKMRSLFEAGAFGDDATYHHQMVEKTRGEKKEDSIPEIATEEERLLRVDFSETKCLEMVNIGLNTPIFELGFTSLDLIRLKKRISNRLGITLPTITLMKNPTVRTLAAALHMIQHPNSDITNPTGTRAGAEPTSNTSNDMADYDPIVVLRTGGSKTPLWLIHPGVGEVLIFVGLAQHMKEDDRPIYAMRAPGFEASQRSFASIVEAVETYSRSIQRKQPRGPYVIAGYSYGAMLAFETAKRIEATGATIGFLGSFNLPPHIKYRMRQLTWNMCLLHLGQFLGVISEETVNETAEHDKTYREATRDAALQRVLALADAGRLRDLGLDAAALRRWTDVSHGLQSMAVDYEPAGSAPVLDVFHAEPLRVAAASRREWVDEQLSRWADFCRTEPRLHEVGGGHYTMLDGDHVAAFAETLRGALESRGV</sequence>
<dbReference type="SUPFAM" id="SSF47336">
    <property type="entry name" value="ACP-like"/>
    <property type="match status" value="1"/>
</dbReference>
<protein>
    <submittedName>
        <fullName evidence="5">AMP-binding &amp; Acyl-protein</fullName>
    </submittedName>
</protein>
<dbReference type="PANTHER" id="PTHR24096">
    <property type="entry name" value="LONG-CHAIN-FATTY-ACID--COA LIGASE"/>
    <property type="match status" value="1"/>
</dbReference>
<evidence type="ECO:0000256" key="2">
    <source>
        <dbReference type="ARBA" id="ARBA00022553"/>
    </source>
</evidence>
<dbReference type="EMBL" id="JAPCWZ010000003">
    <property type="protein sequence ID" value="KAK8875172.1"/>
    <property type="molecule type" value="Genomic_DNA"/>
</dbReference>
<dbReference type="InterPro" id="IPR029058">
    <property type="entry name" value="AB_hydrolase_fold"/>
</dbReference>
<feature type="compositionally biased region" description="Basic and acidic residues" evidence="3">
    <location>
        <begin position="36"/>
        <end position="53"/>
    </location>
</feature>
<feature type="region of interest" description="Disordered" evidence="3">
    <location>
        <begin position="16"/>
        <end position="54"/>
    </location>
</feature>
<proteinExistence type="predicted"/>
<evidence type="ECO:0000256" key="1">
    <source>
        <dbReference type="ARBA" id="ARBA00022450"/>
    </source>
</evidence>
<dbReference type="Gene3D" id="1.10.1200.10">
    <property type="entry name" value="ACP-like"/>
    <property type="match status" value="1"/>
</dbReference>
<dbReference type="InterPro" id="IPR042099">
    <property type="entry name" value="ANL_N_sf"/>
</dbReference>
<dbReference type="InterPro" id="IPR001031">
    <property type="entry name" value="Thioesterase"/>
</dbReference>
<dbReference type="Gene3D" id="3.40.50.1820">
    <property type="entry name" value="alpha/beta hydrolase"/>
    <property type="match status" value="1"/>
</dbReference>
<evidence type="ECO:0000259" key="4">
    <source>
        <dbReference type="PROSITE" id="PS50075"/>
    </source>
</evidence>
<dbReference type="InterPro" id="IPR036736">
    <property type="entry name" value="ACP-like_sf"/>
</dbReference>
<dbReference type="Gene3D" id="3.40.50.12780">
    <property type="entry name" value="N-terminal domain of ligase-like"/>
    <property type="match status" value="1"/>
</dbReference>
<feature type="region of interest" description="Disordered" evidence="3">
    <location>
        <begin position="768"/>
        <end position="788"/>
    </location>
</feature>
<dbReference type="Pfam" id="PF00975">
    <property type="entry name" value="Thioesterase"/>
    <property type="match status" value="1"/>
</dbReference>
<keyword evidence="2" id="KW-0597">Phosphoprotein</keyword>
<dbReference type="Gene3D" id="3.30.300.30">
    <property type="match status" value="1"/>
</dbReference>
<dbReference type="SMART" id="SM00823">
    <property type="entry name" value="PKS_PP"/>
    <property type="match status" value="1"/>
</dbReference>
<dbReference type="InterPro" id="IPR020802">
    <property type="entry name" value="TesA-like"/>
</dbReference>
<dbReference type="PROSITE" id="PS50075">
    <property type="entry name" value="CARRIER"/>
    <property type="match status" value="1"/>
</dbReference>
<dbReference type="InterPro" id="IPR045851">
    <property type="entry name" value="AMP-bd_C_sf"/>
</dbReference>
<dbReference type="SUPFAM" id="SSF53474">
    <property type="entry name" value="alpha/beta-Hydrolases"/>
    <property type="match status" value="1"/>
</dbReference>
<evidence type="ECO:0000313" key="6">
    <source>
        <dbReference type="Proteomes" id="UP001390339"/>
    </source>
</evidence>
<gene>
    <name evidence="5" type="ORF">PGQ11_005686</name>
</gene>
<dbReference type="InterPro" id="IPR009081">
    <property type="entry name" value="PP-bd_ACP"/>
</dbReference>
<organism evidence="5 6">
    <name type="scientific">Apiospora arundinis</name>
    <dbReference type="NCBI Taxonomy" id="335852"/>
    <lineage>
        <taxon>Eukaryota</taxon>
        <taxon>Fungi</taxon>
        <taxon>Dikarya</taxon>
        <taxon>Ascomycota</taxon>
        <taxon>Pezizomycotina</taxon>
        <taxon>Sordariomycetes</taxon>
        <taxon>Xylariomycetidae</taxon>
        <taxon>Amphisphaeriales</taxon>
        <taxon>Apiosporaceae</taxon>
        <taxon>Apiospora</taxon>
    </lineage>
</organism>
<feature type="domain" description="Carrier" evidence="4">
    <location>
        <begin position="688"/>
        <end position="765"/>
    </location>
</feature>
<feature type="region of interest" description="Disordered" evidence="3">
    <location>
        <begin position="224"/>
        <end position="247"/>
    </location>
</feature>
<dbReference type="PANTHER" id="PTHR24096:SF267">
    <property type="entry name" value="MALONATE--COA LIGASE ACSF3, MITOCHONDRIAL"/>
    <property type="match status" value="1"/>
</dbReference>
<keyword evidence="1" id="KW-0596">Phosphopantetheine</keyword>
<dbReference type="Pfam" id="PF00550">
    <property type="entry name" value="PP-binding"/>
    <property type="match status" value="1"/>
</dbReference>
<dbReference type="PROSITE" id="PS00455">
    <property type="entry name" value="AMP_BINDING"/>
    <property type="match status" value="1"/>
</dbReference>
<dbReference type="InterPro" id="IPR020806">
    <property type="entry name" value="PKS_PP-bd"/>
</dbReference>
<dbReference type="Proteomes" id="UP001390339">
    <property type="component" value="Unassembled WGS sequence"/>
</dbReference>
<evidence type="ECO:0000256" key="3">
    <source>
        <dbReference type="SAM" id="MobiDB-lite"/>
    </source>
</evidence>
<dbReference type="InterPro" id="IPR000873">
    <property type="entry name" value="AMP-dep_synth/lig_dom"/>
</dbReference>
<accession>A0ABR2JBI5</accession>
<dbReference type="SUPFAM" id="SSF56801">
    <property type="entry name" value="Acetyl-CoA synthetase-like"/>
    <property type="match status" value="1"/>
</dbReference>
<evidence type="ECO:0000313" key="5">
    <source>
        <dbReference type="EMBL" id="KAK8875172.1"/>
    </source>
</evidence>